<dbReference type="SUPFAM" id="SSF56024">
    <property type="entry name" value="Phospholipase D/nuclease"/>
    <property type="match status" value="1"/>
</dbReference>
<dbReference type="EMBL" id="BAAAUF010000021">
    <property type="protein sequence ID" value="GAA3046238.1"/>
    <property type="molecule type" value="Genomic_DNA"/>
</dbReference>
<dbReference type="Proteomes" id="UP001501532">
    <property type="component" value="Unassembled WGS sequence"/>
</dbReference>
<name>A0ABP6LJH0_9ACTN</name>
<reference evidence="2" key="1">
    <citation type="journal article" date="2019" name="Int. J. Syst. Evol. Microbiol.">
        <title>The Global Catalogue of Microorganisms (GCM) 10K type strain sequencing project: providing services to taxonomists for standard genome sequencing and annotation.</title>
        <authorList>
            <consortium name="The Broad Institute Genomics Platform"/>
            <consortium name="The Broad Institute Genome Sequencing Center for Infectious Disease"/>
            <person name="Wu L."/>
            <person name="Ma J."/>
        </authorList>
    </citation>
    <scope>NUCLEOTIDE SEQUENCE [LARGE SCALE GENOMIC DNA]</scope>
    <source>
        <strain evidence="2">JCM 9091</strain>
    </source>
</reference>
<protein>
    <submittedName>
        <fullName evidence="1">XRE family transcriptional regulator</fullName>
    </submittedName>
</protein>
<proteinExistence type="predicted"/>
<evidence type="ECO:0000313" key="1">
    <source>
        <dbReference type="EMBL" id="GAA3046238.1"/>
    </source>
</evidence>
<accession>A0ABP6LJH0</accession>
<gene>
    <name evidence="1" type="ORF">GCM10010448_31450</name>
</gene>
<evidence type="ECO:0000313" key="2">
    <source>
        <dbReference type="Proteomes" id="UP001501532"/>
    </source>
</evidence>
<keyword evidence="2" id="KW-1185">Reference proteome</keyword>
<comment type="caution">
    <text evidence="1">The sequence shown here is derived from an EMBL/GenBank/DDBJ whole genome shotgun (WGS) entry which is preliminary data.</text>
</comment>
<organism evidence="1 2">
    <name type="scientific">Streptomyces glomeratus</name>
    <dbReference type="NCBI Taxonomy" id="284452"/>
    <lineage>
        <taxon>Bacteria</taxon>
        <taxon>Bacillati</taxon>
        <taxon>Actinomycetota</taxon>
        <taxon>Actinomycetes</taxon>
        <taxon>Kitasatosporales</taxon>
        <taxon>Streptomycetaceae</taxon>
        <taxon>Streptomyces</taxon>
    </lineage>
</organism>
<sequence>MEELAEACSVDPKTASRWVGGRVPHRRHRWTVANLLRVDETYLWPDNGQGPPRLGSSRSELVDTYPNRASVPRDVWLSLLLGAMKQVDVLVFSGTFFAQTNPHIARMLQERAQAGVRVRLCFGDPDGEAVRVRGREEGIGDTLAAKIRASLTYYRDLVGYPGCEVRLHDTTLYNSIFRYDDHLMVNPHIWGQPASANPLLQLRNIDGGEWFQRYGDSFEAVWASARPWAPDRQE</sequence>